<dbReference type="AlphaFoldDB" id="A0A2W5WP47"/>
<proteinExistence type="predicted"/>
<comment type="caution">
    <text evidence="1">The sequence shown here is derived from an EMBL/GenBank/DDBJ whole genome shotgun (WGS) entry which is preliminary data.</text>
</comment>
<organism evidence="1 2">
    <name type="scientific">Caulobacter segnis</name>
    <dbReference type="NCBI Taxonomy" id="88688"/>
    <lineage>
        <taxon>Bacteria</taxon>
        <taxon>Pseudomonadati</taxon>
        <taxon>Pseudomonadota</taxon>
        <taxon>Alphaproteobacteria</taxon>
        <taxon>Caulobacterales</taxon>
        <taxon>Caulobacteraceae</taxon>
        <taxon>Caulobacter</taxon>
    </lineage>
</organism>
<accession>A0A2W5WP47</accession>
<sequence>MTLAQKIAAERSKRAELAERFAEAHGKESVVGRNLLEEAAHYWAAADAARQGDLTPRPWVPRAQISN</sequence>
<evidence type="ECO:0000313" key="2">
    <source>
        <dbReference type="Proteomes" id="UP000249393"/>
    </source>
</evidence>
<dbReference type="EMBL" id="QFQZ01000012">
    <property type="protein sequence ID" value="PZR35788.1"/>
    <property type="molecule type" value="Genomic_DNA"/>
</dbReference>
<reference evidence="1 2" key="1">
    <citation type="submission" date="2017-08" db="EMBL/GenBank/DDBJ databases">
        <title>Infants hospitalized years apart are colonized by the same room-sourced microbial strains.</title>
        <authorList>
            <person name="Brooks B."/>
            <person name="Olm M.R."/>
            <person name="Firek B.A."/>
            <person name="Baker R."/>
            <person name="Thomas B.C."/>
            <person name="Morowitz M.J."/>
            <person name="Banfield J.F."/>
        </authorList>
    </citation>
    <scope>NUCLEOTIDE SEQUENCE [LARGE SCALE GENOMIC DNA]</scope>
    <source>
        <strain evidence="1">S2_003_000_R2_4</strain>
    </source>
</reference>
<protein>
    <submittedName>
        <fullName evidence="1">Uncharacterized protein</fullName>
    </submittedName>
</protein>
<dbReference type="RefSeq" id="WP_304275243.1">
    <property type="nucleotide sequence ID" value="NZ_QFQZ01000012.1"/>
</dbReference>
<gene>
    <name evidence="1" type="ORF">DI526_05735</name>
</gene>
<dbReference type="Proteomes" id="UP000249393">
    <property type="component" value="Unassembled WGS sequence"/>
</dbReference>
<name>A0A2W5WP47_9CAUL</name>
<evidence type="ECO:0000313" key="1">
    <source>
        <dbReference type="EMBL" id="PZR35788.1"/>
    </source>
</evidence>